<organism evidence="1 2">
    <name type="scientific">Desulfonema magnum</name>
    <dbReference type="NCBI Taxonomy" id="45655"/>
    <lineage>
        <taxon>Bacteria</taxon>
        <taxon>Pseudomonadati</taxon>
        <taxon>Thermodesulfobacteriota</taxon>
        <taxon>Desulfobacteria</taxon>
        <taxon>Desulfobacterales</taxon>
        <taxon>Desulfococcaceae</taxon>
        <taxon>Desulfonema</taxon>
    </lineage>
</organism>
<evidence type="ECO:0000313" key="1">
    <source>
        <dbReference type="EMBL" id="QTA90292.1"/>
    </source>
</evidence>
<dbReference type="KEGG" id="dmm:dnm_063530"/>
<proteinExistence type="predicted"/>
<dbReference type="AlphaFoldDB" id="A0A975BRC8"/>
<gene>
    <name evidence="1" type="ORF">dnm_063530</name>
</gene>
<name>A0A975BRC8_9BACT</name>
<dbReference type="EMBL" id="CP061800">
    <property type="protein sequence ID" value="QTA90292.1"/>
    <property type="molecule type" value="Genomic_DNA"/>
</dbReference>
<reference evidence="1" key="1">
    <citation type="journal article" date="2021" name="Microb. Physiol.">
        <title>Proteogenomic Insights into the Physiology of Marine, Sulfate-Reducing, Filamentous Desulfonema limicola and Desulfonema magnum.</title>
        <authorList>
            <person name="Schnaars V."/>
            <person name="Wohlbrand L."/>
            <person name="Scheve S."/>
            <person name="Hinrichs C."/>
            <person name="Reinhardt R."/>
            <person name="Rabus R."/>
        </authorList>
    </citation>
    <scope>NUCLEOTIDE SEQUENCE</scope>
    <source>
        <strain evidence="1">4be13</strain>
    </source>
</reference>
<dbReference type="Proteomes" id="UP000663722">
    <property type="component" value="Chromosome"/>
</dbReference>
<evidence type="ECO:0000313" key="2">
    <source>
        <dbReference type="Proteomes" id="UP000663722"/>
    </source>
</evidence>
<accession>A0A975BRC8</accession>
<sequence length="60" mass="6800">MKLWNDFYPLAKNITDGVTNTELLTTAFECRTRFAIPSEMFTGSDRGKYPGRGCKPRPAK</sequence>
<protein>
    <submittedName>
        <fullName evidence="1">Uncharacterized protein</fullName>
    </submittedName>
</protein>
<keyword evidence="2" id="KW-1185">Reference proteome</keyword>